<organism evidence="1 2">
    <name type="scientific">Thermoflexibacter ruber</name>
    <dbReference type="NCBI Taxonomy" id="1003"/>
    <lineage>
        <taxon>Bacteria</taxon>
        <taxon>Pseudomonadati</taxon>
        <taxon>Bacteroidota</taxon>
        <taxon>Cytophagia</taxon>
        <taxon>Cytophagales</taxon>
        <taxon>Thermoflexibacteraceae</taxon>
        <taxon>Thermoflexibacter</taxon>
    </lineage>
</organism>
<keyword evidence="2" id="KW-1185">Reference proteome</keyword>
<dbReference type="Proteomes" id="UP000199513">
    <property type="component" value="Unassembled WGS sequence"/>
</dbReference>
<dbReference type="AlphaFoldDB" id="A0A1I2ELV3"/>
<reference evidence="1 2" key="1">
    <citation type="submission" date="2016-10" db="EMBL/GenBank/DDBJ databases">
        <authorList>
            <person name="de Groot N.N."/>
        </authorList>
    </citation>
    <scope>NUCLEOTIDE SEQUENCE [LARGE SCALE GENOMIC DNA]</scope>
    <source>
        <strain>GEY</strain>
        <strain evidence="2">DSM 9560</strain>
    </source>
</reference>
<evidence type="ECO:0000313" key="2">
    <source>
        <dbReference type="Proteomes" id="UP000199513"/>
    </source>
</evidence>
<sequence>MKTNRMSIIRSISFRLLSLAFIFFSLIFSVKAEDNKDKGKKKEQNQENVVIYSASEMAFLEQVSKEFEAKVSKAISNTLERGVELIKVVDSEGNVILKTTEMKDIPSNAEKLMEYRKIAFYIVNL</sequence>
<protein>
    <submittedName>
        <fullName evidence="1">Uncharacterized protein</fullName>
    </submittedName>
</protein>
<gene>
    <name evidence="1" type="ORF">SAMN04488541_101078</name>
</gene>
<evidence type="ECO:0000313" key="1">
    <source>
        <dbReference type="EMBL" id="SFE93587.1"/>
    </source>
</evidence>
<dbReference type="EMBL" id="FONY01000010">
    <property type="protein sequence ID" value="SFE93587.1"/>
    <property type="molecule type" value="Genomic_DNA"/>
</dbReference>
<name>A0A1I2ELV3_9BACT</name>
<proteinExistence type="predicted"/>
<accession>A0A1I2ELV3</accession>